<accession>A0AAV4M198</accession>
<feature type="domain" description="Chromatin target of PRMT1 protein C-terminal" evidence="3">
    <location>
        <begin position="70"/>
        <end position="151"/>
    </location>
</feature>
<keyword evidence="1" id="KW-0694">RNA-binding</keyword>
<feature type="compositionally biased region" description="Basic residues" evidence="2">
    <location>
        <begin position="99"/>
        <end position="111"/>
    </location>
</feature>
<dbReference type="GO" id="GO:0003723">
    <property type="term" value="F:RNA binding"/>
    <property type="evidence" value="ECO:0007669"/>
    <property type="project" value="UniProtKB-KW"/>
</dbReference>
<dbReference type="Pfam" id="PF13865">
    <property type="entry name" value="FoP_duplication"/>
    <property type="match status" value="1"/>
</dbReference>
<gene>
    <name evidence="4" type="ORF">BcabD6B2_39790</name>
</gene>
<feature type="compositionally biased region" description="Polar residues" evidence="2">
    <location>
        <begin position="1"/>
        <end position="12"/>
    </location>
</feature>
<feature type="region of interest" description="Disordered" evidence="2">
    <location>
        <begin position="1"/>
        <end position="117"/>
    </location>
</feature>
<keyword evidence="5" id="KW-1185">Reference proteome</keyword>
<dbReference type="RefSeq" id="XP_067716613.1">
    <property type="nucleotide sequence ID" value="XM_067860512.1"/>
</dbReference>
<dbReference type="AlphaFoldDB" id="A0AAV4M198"/>
<dbReference type="Proteomes" id="UP001497744">
    <property type="component" value="Unassembled WGS sequence"/>
</dbReference>
<evidence type="ECO:0000256" key="1">
    <source>
        <dbReference type="ARBA" id="ARBA00022884"/>
    </source>
</evidence>
<sequence length="154" mass="18195">MPSSYASRQQGRSPMRYVRKEQQSWWPRPQSYSTRERDSSARPSQKSGYGISQRPPAPFPDPRYFQRYYQRRDGAAQRSGSLERPARQATRKNDNRRTVPTKRTRVVRKKPVKESKTKDQLDMELDKYMGTEAIKSRLDDQLANYFAEEAKEEE</sequence>
<dbReference type="GeneID" id="94196025"/>
<dbReference type="SMART" id="SM01218">
    <property type="entry name" value="FoP_duplication"/>
    <property type="match status" value="1"/>
</dbReference>
<comment type="caution">
    <text evidence="4">The sequence shown here is derived from an EMBL/GenBank/DDBJ whole genome shotgun (WGS) entry which is preliminary data.</text>
</comment>
<proteinExistence type="predicted"/>
<evidence type="ECO:0000313" key="4">
    <source>
        <dbReference type="EMBL" id="GIX64544.1"/>
    </source>
</evidence>
<evidence type="ECO:0000259" key="3">
    <source>
        <dbReference type="SMART" id="SM01218"/>
    </source>
</evidence>
<organism evidence="4 5">
    <name type="scientific">Babesia caballi</name>
    <dbReference type="NCBI Taxonomy" id="5871"/>
    <lineage>
        <taxon>Eukaryota</taxon>
        <taxon>Sar</taxon>
        <taxon>Alveolata</taxon>
        <taxon>Apicomplexa</taxon>
        <taxon>Aconoidasida</taxon>
        <taxon>Piroplasmida</taxon>
        <taxon>Babesiidae</taxon>
        <taxon>Babesia</taxon>
    </lineage>
</organism>
<reference evidence="4 5" key="1">
    <citation type="submission" date="2021-06" db="EMBL/GenBank/DDBJ databases">
        <title>Genome sequence of Babesia caballi.</title>
        <authorList>
            <person name="Yamagishi J."/>
            <person name="Kidaka T."/>
            <person name="Ochi A."/>
        </authorList>
    </citation>
    <scope>NUCLEOTIDE SEQUENCE [LARGE SCALE GENOMIC DNA]</scope>
    <source>
        <strain evidence="4">USDA-D6B2</strain>
    </source>
</reference>
<dbReference type="EMBL" id="BPLF01000003">
    <property type="protein sequence ID" value="GIX64544.1"/>
    <property type="molecule type" value="Genomic_DNA"/>
</dbReference>
<dbReference type="InterPro" id="IPR025715">
    <property type="entry name" value="FoP_C"/>
</dbReference>
<evidence type="ECO:0000256" key="2">
    <source>
        <dbReference type="SAM" id="MobiDB-lite"/>
    </source>
</evidence>
<evidence type="ECO:0000313" key="5">
    <source>
        <dbReference type="Proteomes" id="UP001497744"/>
    </source>
</evidence>
<protein>
    <submittedName>
        <fullName evidence="4">Fop carboxy-terminal duplication domain-containing protein, putative</fullName>
    </submittedName>
</protein>
<name>A0AAV4M198_BABCB</name>